<dbReference type="Proteomes" id="UP000410492">
    <property type="component" value="Unassembled WGS sequence"/>
</dbReference>
<proteinExistence type="predicted"/>
<comment type="subcellular location">
    <subcellularLocation>
        <location evidence="1">Secreted</location>
    </subcellularLocation>
</comment>
<keyword evidence="2" id="KW-0964">Secreted</keyword>
<protein>
    <recommendedName>
        <fullName evidence="5">SCP domain-containing protein</fullName>
    </recommendedName>
</protein>
<evidence type="ECO:0000256" key="1">
    <source>
        <dbReference type="ARBA" id="ARBA00004613"/>
    </source>
</evidence>
<keyword evidence="4" id="KW-1185">Reference proteome</keyword>
<dbReference type="Gene3D" id="3.40.33.10">
    <property type="entry name" value="CAP"/>
    <property type="match status" value="1"/>
</dbReference>
<dbReference type="InterPro" id="IPR035940">
    <property type="entry name" value="CAP_sf"/>
</dbReference>
<reference evidence="3 4" key="1">
    <citation type="submission" date="2019-01" db="EMBL/GenBank/DDBJ databases">
        <authorList>
            <person name="Sayadi A."/>
        </authorList>
    </citation>
    <scope>NUCLEOTIDE SEQUENCE [LARGE SCALE GENOMIC DNA]</scope>
</reference>
<sequence>MVWVSSRYCGVGKARSRSGKIVVVAHYAPPGNQSGGYLDNVLPPGGRLPKTASTSFATATHCCRQQYHV</sequence>
<dbReference type="AlphaFoldDB" id="A0A653DQU0"/>
<evidence type="ECO:0000313" key="4">
    <source>
        <dbReference type="Proteomes" id="UP000410492"/>
    </source>
</evidence>
<evidence type="ECO:0008006" key="5">
    <source>
        <dbReference type="Google" id="ProtNLM"/>
    </source>
</evidence>
<organism evidence="3 4">
    <name type="scientific">Callosobruchus maculatus</name>
    <name type="common">Southern cowpea weevil</name>
    <name type="synonym">Pulse bruchid</name>
    <dbReference type="NCBI Taxonomy" id="64391"/>
    <lineage>
        <taxon>Eukaryota</taxon>
        <taxon>Metazoa</taxon>
        <taxon>Ecdysozoa</taxon>
        <taxon>Arthropoda</taxon>
        <taxon>Hexapoda</taxon>
        <taxon>Insecta</taxon>
        <taxon>Pterygota</taxon>
        <taxon>Neoptera</taxon>
        <taxon>Endopterygota</taxon>
        <taxon>Coleoptera</taxon>
        <taxon>Polyphaga</taxon>
        <taxon>Cucujiformia</taxon>
        <taxon>Chrysomeloidea</taxon>
        <taxon>Chrysomelidae</taxon>
        <taxon>Bruchinae</taxon>
        <taxon>Bruchini</taxon>
        <taxon>Callosobruchus</taxon>
    </lineage>
</organism>
<gene>
    <name evidence="3" type="ORF">CALMAC_LOCUS19690</name>
</gene>
<dbReference type="SUPFAM" id="SSF55797">
    <property type="entry name" value="PR-1-like"/>
    <property type="match status" value="1"/>
</dbReference>
<evidence type="ECO:0000313" key="3">
    <source>
        <dbReference type="EMBL" id="VEN62603.1"/>
    </source>
</evidence>
<accession>A0A653DQU0</accession>
<dbReference type="OrthoDB" id="337038at2759"/>
<evidence type="ECO:0000256" key="2">
    <source>
        <dbReference type="ARBA" id="ARBA00022525"/>
    </source>
</evidence>
<name>A0A653DQU0_CALMS</name>
<dbReference type="EMBL" id="CAACVG010014017">
    <property type="protein sequence ID" value="VEN62603.1"/>
    <property type="molecule type" value="Genomic_DNA"/>
</dbReference>